<dbReference type="Pfam" id="PF05049">
    <property type="entry name" value="IIGP"/>
    <property type="match status" value="1"/>
</dbReference>
<feature type="domain" description="IRG-type G" evidence="5">
    <location>
        <begin position="57"/>
        <end position="236"/>
    </location>
</feature>
<keyword evidence="4" id="KW-0342">GTP-binding</keyword>
<evidence type="ECO:0000256" key="3">
    <source>
        <dbReference type="ARBA" id="ARBA00022801"/>
    </source>
</evidence>
<dbReference type="FunFam" id="3.40.50.300:FF:000541">
    <property type="entry name" value="Immunity related GTPase M"/>
    <property type="match status" value="1"/>
</dbReference>
<evidence type="ECO:0000259" key="5">
    <source>
        <dbReference type="PROSITE" id="PS51716"/>
    </source>
</evidence>
<evidence type="ECO:0000256" key="2">
    <source>
        <dbReference type="ARBA" id="ARBA00022741"/>
    </source>
</evidence>
<evidence type="ECO:0000313" key="7">
    <source>
        <dbReference type="Proteomes" id="UP000770717"/>
    </source>
</evidence>
<protein>
    <recommendedName>
        <fullName evidence="5">IRG-type G domain-containing protein</fullName>
    </recommendedName>
</protein>
<dbReference type="InterPro" id="IPR027417">
    <property type="entry name" value="P-loop_NTPase"/>
</dbReference>
<keyword evidence="7" id="KW-1185">Reference proteome</keyword>
<dbReference type="GO" id="GO:0005525">
    <property type="term" value="F:GTP binding"/>
    <property type="evidence" value="ECO:0007669"/>
    <property type="project" value="UniProtKB-KW"/>
</dbReference>
<dbReference type="EMBL" id="WNTK01000312">
    <property type="protein sequence ID" value="KAG9470293.1"/>
    <property type="molecule type" value="Genomic_DNA"/>
</dbReference>
<dbReference type="OrthoDB" id="422720at2759"/>
<dbReference type="GO" id="GO:0016020">
    <property type="term" value="C:membrane"/>
    <property type="evidence" value="ECO:0007669"/>
    <property type="project" value="InterPro"/>
</dbReference>
<evidence type="ECO:0000313" key="6">
    <source>
        <dbReference type="EMBL" id="KAG9470293.1"/>
    </source>
</evidence>
<dbReference type="PANTHER" id="PTHR32341:SF10">
    <property type="entry name" value="INTERFERON-INDUCIBLE GTPASE 5"/>
    <property type="match status" value="1"/>
</dbReference>
<comment type="caution">
    <text evidence="6">The sequence shown here is derived from an EMBL/GenBank/DDBJ whole genome shotgun (WGS) entry which is preliminary data.</text>
</comment>
<accession>A0A8J6EJK7</accession>
<keyword evidence="3" id="KW-0378">Hydrolase</keyword>
<dbReference type="SUPFAM" id="SSF52540">
    <property type="entry name" value="P-loop containing nucleoside triphosphate hydrolases"/>
    <property type="match status" value="1"/>
</dbReference>
<dbReference type="InterPro" id="IPR007743">
    <property type="entry name" value="Immunity-related_GTPase-like"/>
</dbReference>
<proteinExistence type="inferred from homology"/>
<dbReference type="AlphaFoldDB" id="A0A8J6EJK7"/>
<gene>
    <name evidence="6" type="ORF">GDO78_018243</name>
</gene>
<comment type="similarity">
    <text evidence="1">Belongs to the TRAFAC class dynamin-like GTPase superfamily. IRG family.</text>
</comment>
<dbReference type="PROSITE" id="PS51716">
    <property type="entry name" value="G_IRG"/>
    <property type="match status" value="1"/>
</dbReference>
<keyword evidence="2" id="KW-0547">Nucleotide-binding</keyword>
<evidence type="ECO:0000256" key="4">
    <source>
        <dbReference type="ARBA" id="ARBA00023134"/>
    </source>
</evidence>
<name>A0A8J6EJK7_ELECQ</name>
<reference evidence="6" key="1">
    <citation type="thesis" date="2020" institute="ProQuest LLC" country="789 East Eisenhower Parkway, Ann Arbor, MI, USA">
        <title>Comparative Genomics and Chromosome Evolution.</title>
        <authorList>
            <person name="Mudd A.B."/>
        </authorList>
    </citation>
    <scope>NUCLEOTIDE SEQUENCE</scope>
    <source>
        <strain evidence="6">HN-11 Male</strain>
        <tissue evidence="6">Kidney and liver</tissue>
    </source>
</reference>
<dbReference type="InterPro" id="IPR051515">
    <property type="entry name" value="IRG"/>
</dbReference>
<dbReference type="Proteomes" id="UP000770717">
    <property type="component" value="Unassembled WGS sequence"/>
</dbReference>
<organism evidence="6 7">
    <name type="scientific">Eleutherodactylus coqui</name>
    <name type="common">Puerto Rican coqui</name>
    <dbReference type="NCBI Taxonomy" id="57060"/>
    <lineage>
        <taxon>Eukaryota</taxon>
        <taxon>Metazoa</taxon>
        <taxon>Chordata</taxon>
        <taxon>Craniata</taxon>
        <taxon>Vertebrata</taxon>
        <taxon>Euteleostomi</taxon>
        <taxon>Amphibia</taxon>
        <taxon>Batrachia</taxon>
        <taxon>Anura</taxon>
        <taxon>Neobatrachia</taxon>
        <taxon>Hyloidea</taxon>
        <taxon>Eleutherodactylidae</taxon>
        <taxon>Eleutherodactylinae</taxon>
        <taxon>Eleutherodactylus</taxon>
        <taxon>Eleutherodactylus</taxon>
    </lineage>
</organism>
<dbReference type="GO" id="GO:0016787">
    <property type="term" value="F:hydrolase activity"/>
    <property type="evidence" value="ECO:0007669"/>
    <property type="project" value="UniProtKB-KW"/>
</dbReference>
<dbReference type="PANTHER" id="PTHR32341">
    <property type="entry name" value="INTERFERON-INDUCIBLE GTPASE"/>
    <property type="match status" value="1"/>
</dbReference>
<sequence length="238" mass="27501">MYTDEVFSALCEDEVEDIIRALYESTLCDTVGRNSDREHVLQESTACDSKGRDFMNPVKNIAIMGQSGSGKSTLVNAIRGLHNDEEENAAKTGVVETTMEPTAYPHPTLRNLIFWDFPGTGTPNCITQSINYHQYDLFIIIASERVRHSDMELAKNIWSMKKKLYFVRNKIDTDLRASKVRRWKTYDEQRILHEIQDNCIRGLSDCGIDEPRVFLLSCLELDKYDFHLLMMTLEKEQY</sequence>
<evidence type="ECO:0000256" key="1">
    <source>
        <dbReference type="ARBA" id="ARBA00005429"/>
    </source>
</evidence>
<dbReference type="InterPro" id="IPR030385">
    <property type="entry name" value="G_IRG_dom"/>
</dbReference>
<dbReference type="Gene3D" id="3.40.50.300">
    <property type="entry name" value="P-loop containing nucleotide triphosphate hydrolases"/>
    <property type="match status" value="1"/>
</dbReference>